<protein>
    <submittedName>
        <fullName evidence="8">Uncharacterized protein</fullName>
    </submittedName>
</protein>
<feature type="region of interest" description="Disordered" evidence="6">
    <location>
        <begin position="248"/>
        <end position="273"/>
    </location>
</feature>
<name>A0AAN7PC75_9COLE</name>
<comment type="similarity">
    <text evidence="2">Belongs to the RNase K family.</text>
</comment>
<evidence type="ECO:0000256" key="3">
    <source>
        <dbReference type="ARBA" id="ARBA00022692"/>
    </source>
</evidence>
<evidence type="ECO:0000256" key="7">
    <source>
        <dbReference type="SAM" id="Phobius"/>
    </source>
</evidence>
<evidence type="ECO:0000313" key="8">
    <source>
        <dbReference type="EMBL" id="KAK4885490.1"/>
    </source>
</evidence>
<dbReference type="InterPro" id="IPR026770">
    <property type="entry name" value="RNase_K"/>
</dbReference>
<keyword evidence="9" id="KW-1185">Reference proteome</keyword>
<keyword evidence="3 7" id="KW-0812">Transmembrane</keyword>
<evidence type="ECO:0000256" key="5">
    <source>
        <dbReference type="ARBA" id="ARBA00023136"/>
    </source>
</evidence>
<accession>A0AAN7PC75</accession>
<evidence type="ECO:0000256" key="4">
    <source>
        <dbReference type="ARBA" id="ARBA00022989"/>
    </source>
</evidence>
<organism evidence="8 9">
    <name type="scientific">Aquatica leii</name>
    <dbReference type="NCBI Taxonomy" id="1421715"/>
    <lineage>
        <taxon>Eukaryota</taxon>
        <taxon>Metazoa</taxon>
        <taxon>Ecdysozoa</taxon>
        <taxon>Arthropoda</taxon>
        <taxon>Hexapoda</taxon>
        <taxon>Insecta</taxon>
        <taxon>Pterygota</taxon>
        <taxon>Neoptera</taxon>
        <taxon>Endopterygota</taxon>
        <taxon>Coleoptera</taxon>
        <taxon>Polyphaga</taxon>
        <taxon>Elateriformia</taxon>
        <taxon>Elateroidea</taxon>
        <taxon>Lampyridae</taxon>
        <taxon>Luciolinae</taxon>
        <taxon>Aquatica</taxon>
    </lineage>
</organism>
<evidence type="ECO:0000313" key="9">
    <source>
        <dbReference type="Proteomes" id="UP001353858"/>
    </source>
</evidence>
<dbReference type="PANTHER" id="PTHR31733">
    <property type="entry name" value="RIBONUCLEASE KAPPA"/>
    <property type="match status" value="1"/>
</dbReference>
<dbReference type="AlphaFoldDB" id="A0AAN7PC75"/>
<sequence>MAICGPKLSLCGLILSVWGIIQLSLMGIFYYFRSVALFEDIPGLPEKVKSLEDFYMAADKGYTQNAYNCWIAAFLPQRHGSPQTSTYYPDESGPSTSAPVEQQCIEFAASENASGNGPPKTAEQWRNIWTEWKYNVKKKSREMHLHLTGTGGRAATEKKLSDMEERFLNLISKIHLGDNEISDMLGVNISRDEPVPKNNEPGIILNDIPMDANFHDYMLSFNENIHEVTLESVEITSELEPVICTTTSRAGISSSSNGSENPKSVKFPRTKPNPRYTSTILESACNLYAEGQEAVLDGKRDTNAATNNLADAIRELARTNILLC</sequence>
<proteinExistence type="inferred from homology"/>
<dbReference type="GO" id="GO:0016020">
    <property type="term" value="C:membrane"/>
    <property type="evidence" value="ECO:0007669"/>
    <property type="project" value="UniProtKB-SubCell"/>
</dbReference>
<dbReference type="EMBL" id="JARPUR010000001">
    <property type="protein sequence ID" value="KAK4885490.1"/>
    <property type="molecule type" value="Genomic_DNA"/>
</dbReference>
<evidence type="ECO:0000256" key="2">
    <source>
        <dbReference type="ARBA" id="ARBA00008458"/>
    </source>
</evidence>
<evidence type="ECO:0000256" key="1">
    <source>
        <dbReference type="ARBA" id="ARBA00004141"/>
    </source>
</evidence>
<feature type="transmembrane region" description="Helical" evidence="7">
    <location>
        <begin position="12"/>
        <end position="32"/>
    </location>
</feature>
<gene>
    <name evidence="8" type="ORF">RN001_001761</name>
</gene>
<dbReference type="GO" id="GO:0004521">
    <property type="term" value="F:RNA endonuclease activity"/>
    <property type="evidence" value="ECO:0007669"/>
    <property type="project" value="InterPro"/>
</dbReference>
<dbReference type="Proteomes" id="UP001353858">
    <property type="component" value="Unassembled WGS sequence"/>
</dbReference>
<reference evidence="9" key="1">
    <citation type="submission" date="2023-01" db="EMBL/GenBank/DDBJ databases">
        <title>Key to firefly adult light organ development and bioluminescence: homeobox transcription factors regulate luciferase expression and transportation to peroxisome.</title>
        <authorList>
            <person name="Fu X."/>
        </authorList>
    </citation>
    <scope>NUCLEOTIDE SEQUENCE [LARGE SCALE GENOMIC DNA]</scope>
</reference>
<keyword evidence="5 7" id="KW-0472">Membrane</keyword>
<evidence type="ECO:0000256" key="6">
    <source>
        <dbReference type="SAM" id="MobiDB-lite"/>
    </source>
</evidence>
<keyword evidence="4 7" id="KW-1133">Transmembrane helix</keyword>
<comment type="caution">
    <text evidence="8">The sequence shown here is derived from an EMBL/GenBank/DDBJ whole genome shotgun (WGS) entry which is preliminary data.</text>
</comment>
<comment type="subcellular location">
    <subcellularLocation>
        <location evidence="1">Membrane</location>
        <topology evidence="1">Multi-pass membrane protein</topology>
    </subcellularLocation>
</comment>
<feature type="compositionally biased region" description="Low complexity" evidence="6">
    <location>
        <begin position="248"/>
        <end position="264"/>
    </location>
</feature>